<dbReference type="InterPro" id="IPR058017">
    <property type="entry name" value="At3g28540-like_C"/>
</dbReference>
<dbReference type="InterPro" id="IPR025753">
    <property type="entry name" value="AAA_N_dom"/>
</dbReference>
<dbReference type="GeneID" id="116209841"/>
<dbReference type="CDD" id="cd19510">
    <property type="entry name" value="RecA-like_BCS1"/>
    <property type="match status" value="1"/>
</dbReference>
<feature type="region of interest" description="Disordered" evidence="9">
    <location>
        <begin position="547"/>
        <end position="569"/>
    </location>
</feature>
<dbReference type="SMART" id="SM00382">
    <property type="entry name" value="AAA"/>
    <property type="match status" value="1"/>
</dbReference>
<dbReference type="PROSITE" id="PS00674">
    <property type="entry name" value="AAA"/>
    <property type="match status" value="1"/>
</dbReference>
<evidence type="ECO:0000256" key="8">
    <source>
        <dbReference type="SAM" id="Coils"/>
    </source>
</evidence>
<dbReference type="Proteomes" id="UP000515151">
    <property type="component" value="Chromosome 6"/>
</dbReference>
<protein>
    <submittedName>
        <fullName evidence="12 13">AAA-ATPase At3g50940-like</fullName>
    </submittedName>
</protein>
<keyword evidence="5" id="KW-0460">Magnesium</keyword>
<accession>A0A6P8DU80</accession>
<dbReference type="Pfam" id="PF14363">
    <property type="entry name" value="AAA_assoc"/>
    <property type="match status" value="1"/>
</dbReference>
<evidence type="ECO:0000256" key="4">
    <source>
        <dbReference type="ARBA" id="ARBA00022840"/>
    </source>
</evidence>
<dbReference type="RefSeq" id="XP_031399425.1">
    <property type="nucleotide sequence ID" value="XM_031543565.1"/>
</dbReference>
<dbReference type="Pfam" id="PF00004">
    <property type="entry name" value="AAA"/>
    <property type="match status" value="1"/>
</dbReference>
<feature type="compositionally biased region" description="Acidic residues" evidence="9">
    <location>
        <begin position="552"/>
        <end position="569"/>
    </location>
</feature>
<dbReference type="AlphaFoldDB" id="A0A6P8DU80"/>
<dbReference type="Pfam" id="PF25568">
    <property type="entry name" value="AAA_lid_At3g28540"/>
    <property type="match status" value="1"/>
</dbReference>
<dbReference type="OrthoDB" id="10251412at2759"/>
<keyword evidence="8" id="KW-0175">Coiled coil</keyword>
<dbReference type="SUPFAM" id="SSF52540">
    <property type="entry name" value="P-loop containing nucleoside triphosphate hydrolases"/>
    <property type="match status" value="1"/>
</dbReference>
<reference evidence="12 13" key="2">
    <citation type="submission" date="2025-04" db="UniProtKB">
        <authorList>
            <consortium name="RefSeq"/>
        </authorList>
    </citation>
    <scope>IDENTIFICATION</scope>
    <source>
        <tissue evidence="12 13">Leaf</tissue>
    </source>
</reference>
<dbReference type="RefSeq" id="XP_031399426.1">
    <property type="nucleotide sequence ID" value="XM_031543566.1"/>
</dbReference>
<comment type="cofactor">
    <cofactor evidence="1">
        <name>Mg(2+)</name>
        <dbReference type="ChEBI" id="CHEBI:18420"/>
    </cofactor>
</comment>
<gene>
    <name evidence="12 13" type="primary">LOC116209841</name>
</gene>
<keyword evidence="7" id="KW-0547">Nucleotide-binding</keyword>
<evidence type="ECO:0000313" key="12">
    <source>
        <dbReference type="RefSeq" id="XP_031399425.1"/>
    </source>
</evidence>
<dbReference type="InterPro" id="IPR003960">
    <property type="entry name" value="ATPase_AAA_CS"/>
</dbReference>
<evidence type="ECO:0000256" key="2">
    <source>
        <dbReference type="ARBA" id="ARBA00007448"/>
    </source>
</evidence>
<evidence type="ECO:0000256" key="9">
    <source>
        <dbReference type="SAM" id="MobiDB-lite"/>
    </source>
</evidence>
<keyword evidence="4 7" id="KW-0067">ATP-binding</keyword>
<dbReference type="GO" id="GO:0005524">
    <property type="term" value="F:ATP binding"/>
    <property type="evidence" value="ECO:0007669"/>
    <property type="project" value="UniProtKB-KW"/>
</dbReference>
<evidence type="ECO:0000256" key="5">
    <source>
        <dbReference type="ARBA" id="ARBA00022842"/>
    </source>
</evidence>
<proteinExistence type="inferred from homology"/>
<dbReference type="InterPro" id="IPR027417">
    <property type="entry name" value="P-loop_NTPase"/>
</dbReference>
<feature type="domain" description="AAA+ ATPase" evidence="10">
    <location>
        <begin position="264"/>
        <end position="405"/>
    </location>
</feature>
<keyword evidence="3" id="KW-0378">Hydrolase</keyword>
<sequence>MMMWGRTMESFSSGSEMSWGTAIFSTVGSLVAAMMVFRSMAYNLFPKEVLEYFNASIKHYIARLTFRLTLVIDEYEGLEMNEVYEAAELVFASRISTGLTRLRVSKPEKQKEFSVLRETNTEIVDKFNRVELRWVPSFRKVDTMKVKQEVGESSYIGKIRYFELSFHKNHKDMVINSYLPHLIEVAKSLKQQKKTLILFTNSGKGGYSYYDYDSRQRVWTSVNLDHPATFETLAMESRIKHAVLDDVDQFVKRRDYYRRVGKAWKRGYLLYGPPGTGKSSLVAAMANYLKFDIYDLELTAVHSNSELRKLLVATGNRSILVVEDIDCSIGFHHRSTKANQGLINARKKKRDEVTLSGMLNFLDGLWSSCGDERIIVFMTNRKEKLDPALLRPGRMDFHVMMSYCTPCGFRQLSSNYLGLGDHFLFRDIEDLLITAEITPAEVAEQLLRGGVDTNDVLRHFIEFLKEKKEDMELKAKKIRTKKAKKKIEGKLDEKVLFKEIKDLIRSTKVTTAEMVHQLLMNEDNPTNAFMNLIEFLKVNKRQTEDLETAASTEEDSDFLLSSEDSEIEL</sequence>
<comment type="catalytic activity">
    <reaction evidence="6">
        <text>ATP + H2O = ADP + phosphate + H(+)</text>
        <dbReference type="Rhea" id="RHEA:13065"/>
        <dbReference type="ChEBI" id="CHEBI:15377"/>
        <dbReference type="ChEBI" id="CHEBI:15378"/>
        <dbReference type="ChEBI" id="CHEBI:30616"/>
        <dbReference type="ChEBI" id="CHEBI:43474"/>
        <dbReference type="ChEBI" id="CHEBI:456216"/>
    </reaction>
</comment>
<keyword evidence="11" id="KW-1185">Reference proteome</keyword>
<organism evidence="11 12">
    <name type="scientific">Punica granatum</name>
    <name type="common">Pomegranate</name>
    <dbReference type="NCBI Taxonomy" id="22663"/>
    <lineage>
        <taxon>Eukaryota</taxon>
        <taxon>Viridiplantae</taxon>
        <taxon>Streptophyta</taxon>
        <taxon>Embryophyta</taxon>
        <taxon>Tracheophyta</taxon>
        <taxon>Spermatophyta</taxon>
        <taxon>Magnoliopsida</taxon>
        <taxon>eudicotyledons</taxon>
        <taxon>Gunneridae</taxon>
        <taxon>Pentapetalae</taxon>
        <taxon>rosids</taxon>
        <taxon>malvids</taxon>
        <taxon>Myrtales</taxon>
        <taxon>Lythraceae</taxon>
        <taxon>Punica</taxon>
    </lineage>
</organism>
<feature type="coiled-coil region" evidence="8">
    <location>
        <begin position="461"/>
        <end position="488"/>
    </location>
</feature>
<dbReference type="InterPro" id="IPR003959">
    <property type="entry name" value="ATPase_AAA_core"/>
</dbReference>
<dbReference type="Gene3D" id="6.10.280.40">
    <property type="match status" value="1"/>
</dbReference>
<evidence type="ECO:0000256" key="3">
    <source>
        <dbReference type="ARBA" id="ARBA00022801"/>
    </source>
</evidence>
<dbReference type="GO" id="GO:0016887">
    <property type="term" value="F:ATP hydrolysis activity"/>
    <property type="evidence" value="ECO:0007669"/>
    <property type="project" value="InterPro"/>
</dbReference>
<evidence type="ECO:0000256" key="7">
    <source>
        <dbReference type="RuleBase" id="RU003651"/>
    </source>
</evidence>
<dbReference type="InterPro" id="IPR050747">
    <property type="entry name" value="Mitochondrial_chaperone_BCS1"/>
</dbReference>
<dbReference type="PANTHER" id="PTHR23070">
    <property type="entry name" value="BCS1 AAA-TYPE ATPASE"/>
    <property type="match status" value="1"/>
</dbReference>
<name>A0A6P8DU80_PUNGR</name>
<evidence type="ECO:0000256" key="6">
    <source>
        <dbReference type="ARBA" id="ARBA00049360"/>
    </source>
</evidence>
<comment type="similarity">
    <text evidence="2">Belongs to the AAA ATPase family. BCS1 subfamily.</text>
</comment>
<dbReference type="InterPro" id="IPR003593">
    <property type="entry name" value="AAA+_ATPase"/>
</dbReference>
<evidence type="ECO:0000256" key="1">
    <source>
        <dbReference type="ARBA" id="ARBA00001946"/>
    </source>
</evidence>
<evidence type="ECO:0000313" key="13">
    <source>
        <dbReference type="RefSeq" id="XP_031399426.1"/>
    </source>
</evidence>
<dbReference type="GO" id="GO:0006950">
    <property type="term" value="P:response to stress"/>
    <property type="evidence" value="ECO:0007669"/>
    <property type="project" value="UniProtKB-ARBA"/>
</dbReference>
<dbReference type="Gene3D" id="3.40.50.300">
    <property type="entry name" value="P-loop containing nucleotide triphosphate hydrolases"/>
    <property type="match status" value="1"/>
</dbReference>
<evidence type="ECO:0000259" key="10">
    <source>
        <dbReference type="SMART" id="SM00382"/>
    </source>
</evidence>
<evidence type="ECO:0000313" key="11">
    <source>
        <dbReference type="Proteomes" id="UP000515151"/>
    </source>
</evidence>
<reference evidence="11" key="1">
    <citation type="journal article" date="2020" name="Plant Biotechnol. J.">
        <title>The pomegranate (Punica granatum L.) draft genome dissects genetic divergence between soft- and hard-seeded cultivars.</title>
        <authorList>
            <person name="Luo X."/>
            <person name="Li H."/>
            <person name="Wu Z."/>
            <person name="Yao W."/>
            <person name="Zhao P."/>
            <person name="Cao D."/>
            <person name="Yu H."/>
            <person name="Li K."/>
            <person name="Poudel K."/>
            <person name="Zhao D."/>
            <person name="Zhang F."/>
            <person name="Xia X."/>
            <person name="Chen L."/>
            <person name="Wang Q."/>
            <person name="Jing D."/>
            <person name="Cao S."/>
        </authorList>
    </citation>
    <scope>NUCLEOTIDE SEQUENCE [LARGE SCALE GENOMIC DNA]</scope>
</reference>